<evidence type="ECO:0000256" key="2">
    <source>
        <dbReference type="ARBA" id="ARBA00022729"/>
    </source>
</evidence>
<evidence type="ECO:0000259" key="6">
    <source>
        <dbReference type="PROSITE" id="PS51788"/>
    </source>
</evidence>
<evidence type="ECO:0000256" key="3">
    <source>
        <dbReference type="ARBA" id="ARBA00022824"/>
    </source>
</evidence>
<accession>A0A8K1CJK6</accession>
<dbReference type="GO" id="GO:0005788">
    <property type="term" value="C:endoplasmic reticulum lumen"/>
    <property type="evidence" value="ECO:0007669"/>
    <property type="project" value="TreeGrafter"/>
</dbReference>
<evidence type="ECO:0008006" key="10">
    <source>
        <dbReference type="Google" id="ProtNLM"/>
    </source>
</evidence>
<dbReference type="GO" id="GO:0030968">
    <property type="term" value="P:endoplasmic reticulum unfolded protein response"/>
    <property type="evidence" value="ECO:0007669"/>
    <property type="project" value="InterPro"/>
</dbReference>
<dbReference type="Proteomes" id="UP000794436">
    <property type="component" value="Unassembled WGS sequence"/>
</dbReference>
<protein>
    <recommendedName>
        <fullName evidence="10">MRH domain-containing protein</fullName>
    </recommendedName>
</protein>
<dbReference type="PROSITE" id="PS51788">
    <property type="entry name" value="CULT"/>
    <property type="match status" value="1"/>
</dbReference>
<dbReference type="Gene3D" id="2.170.150.20">
    <property type="entry name" value="Peptide methionine sulfoxide reductase"/>
    <property type="match status" value="1"/>
</dbReference>
<dbReference type="InterPro" id="IPR034750">
    <property type="entry name" value="CULT"/>
</dbReference>
<keyword evidence="2 5" id="KW-0732">Signal</keyword>
<gene>
    <name evidence="8" type="ORF">Poli38472_002343</name>
</gene>
<evidence type="ECO:0000259" key="7">
    <source>
        <dbReference type="PROSITE" id="PS51914"/>
    </source>
</evidence>
<dbReference type="CDD" id="cd15777">
    <property type="entry name" value="CRBN_C_like"/>
    <property type="match status" value="1"/>
</dbReference>
<evidence type="ECO:0000313" key="9">
    <source>
        <dbReference type="Proteomes" id="UP000794436"/>
    </source>
</evidence>
<sequence>MRRQTMHVWLCVAVVWVALWAAVEAHETGASVPVPTKTTEEKAVVTQEHTGPFVRCRMCGAKVARKSDYVPLHDTSKSVASRPSSLFGDDGEVHTFVNPSRVEMEVVAFKHAIGIESEAFTNKATFFDNYNWRDLRCNSCNRHIGWKFHHDELQQCIHTKIMEAVSAKSQEELKAASAEEMAKKKELVRRELEGKCVTASAGWWTYEVCYKKEVRQYHEEQDGTRPSDWSMGVYVGDDRKPGDTMSPMSSEIAQYFTGGQHCDENGELRSSKVVYQCCKSKPKAPTIDNVEEPSLCTYMITVCVPSLCDKTDKTKKSSTYDYAQIASTCEKEFEHSHEASETPSNFAALRWSTVVSEDSSELEWARNLQIKV</sequence>
<dbReference type="InterPro" id="IPR045149">
    <property type="entry name" value="OS-9-like"/>
</dbReference>
<evidence type="ECO:0000313" key="8">
    <source>
        <dbReference type="EMBL" id="TMW63402.1"/>
    </source>
</evidence>
<dbReference type="PANTHER" id="PTHR15414">
    <property type="entry name" value="OS-9-RELATED"/>
    <property type="match status" value="1"/>
</dbReference>
<dbReference type="InterPro" id="IPR012913">
    <property type="entry name" value="OS9-like_dom"/>
</dbReference>
<organism evidence="8 9">
    <name type="scientific">Pythium oligandrum</name>
    <name type="common">Mycoparasitic fungus</name>
    <dbReference type="NCBI Taxonomy" id="41045"/>
    <lineage>
        <taxon>Eukaryota</taxon>
        <taxon>Sar</taxon>
        <taxon>Stramenopiles</taxon>
        <taxon>Oomycota</taxon>
        <taxon>Peronosporomycetes</taxon>
        <taxon>Pythiales</taxon>
        <taxon>Pythiaceae</taxon>
        <taxon>Pythium</taxon>
    </lineage>
</organism>
<dbReference type="OrthoDB" id="448954at2759"/>
<dbReference type="GO" id="GO:0030970">
    <property type="term" value="P:retrograde protein transport, ER to cytosol"/>
    <property type="evidence" value="ECO:0007669"/>
    <property type="project" value="TreeGrafter"/>
</dbReference>
<keyword evidence="9" id="KW-1185">Reference proteome</keyword>
<keyword evidence="4" id="KW-1015">Disulfide bond</keyword>
<keyword evidence="3" id="KW-0256">Endoplasmic reticulum</keyword>
<reference evidence="8" key="1">
    <citation type="submission" date="2019-03" db="EMBL/GenBank/DDBJ databases">
        <title>Long read genome sequence of the mycoparasitic Pythium oligandrum ATCC 38472 isolated from sugarbeet rhizosphere.</title>
        <authorList>
            <person name="Gaulin E."/>
        </authorList>
    </citation>
    <scope>NUCLEOTIDE SEQUENCE</scope>
    <source>
        <strain evidence="8">ATCC 38472_TT</strain>
    </source>
</reference>
<evidence type="ECO:0000256" key="4">
    <source>
        <dbReference type="ARBA" id="ARBA00023157"/>
    </source>
</evidence>
<evidence type="ECO:0000256" key="1">
    <source>
        <dbReference type="ARBA" id="ARBA00004240"/>
    </source>
</evidence>
<feature type="domain" description="CULT" evidence="6">
    <location>
        <begin position="51"/>
        <end position="169"/>
    </location>
</feature>
<evidence type="ECO:0000256" key="5">
    <source>
        <dbReference type="SAM" id="SignalP"/>
    </source>
</evidence>
<dbReference type="PROSITE" id="PS51914">
    <property type="entry name" value="MRH"/>
    <property type="match status" value="1"/>
</dbReference>
<dbReference type="InterPro" id="IPR009011">
    <property type="entry name" value="Man6P_isomerase_rcpt-bd_dom_sf"/>
</dbReference>
<name>A0A8K1CJK6_PYTOL</name>
<dbReference type="PANTHER" id="PTHR15414:SF0">
    <property type="entry name" value="ENDOPLASMIC RETICULUM LECTIN 1"/>
    <property type="match status" value="1"/>
</dbReference>
<feature type="domain" description="MRH" evidence="7">
    <location>
        <begin position="194"/>
        <end position="310"/>
    </location>
</feature>
<dbReference type="InterPro" id="IPR044865">
    <property type="entry name" value="MRH_dom"/>
</dbReference>
<comment type="caution">
    <text evidence="8">The sequence shown here is derived from an EMBL/GenBank/DDBJ whole genome shotgun (WGS) entry which is preliminary data.</text>
</comment>
<dbReference type="EMBL" id="SPLM01000072">
    <property type="protein sequence ID" value="TMW63402.1"/>
    <property type="molecule type" value="Genomic_DNA"/>
</dbReference>
<feature type="signal peptide" evidence="5">
    <location>
        <begin position="1"/>
        <end position="25"/>
    </location>
</feature>
<dbReference type="Gene3D" id="2.70.130.10">
    <property type="entry name" value="Mannose-6-phosphate receptor binding domain"/>
    <property type="match status" value="1"/>
</dbReference>
<comment type="subcellular location">
    <subcellularLocation>
        <location evidence="1">Endoplasmic reticulum</location>
    </subcellularLocation>
</comment>
<feature type="chain" id="PRO_5035418795" description="MRH domain-containing protein" evidence="5">
    <location>
        <begin position="26"/>
        <end position="372"/>
    </location>
</feature>
<proteinExistence type="predicted"/>
<dbReference type="Pfam" id="PF07915">
    <property type="entry name" value="PRKCSH"/>
    <property type="match status" value="1"/>
</dbReference>
<dbReference type="AlphaFoldDB" id="A0A8K1CJK6"/>